<dbReference type="Proteomes" id="UP000321617">
    <property type="component" value="Unassembled WGS sequence"/>
</dbReference>
<dbReference type="RefSeq" id="WP_147139167.1">
    <property type="nucleotide sequence ID" value="NZ_BAABIJ010000002.1"/>
</dbReference>
<protein>
    <submittedName>
        <fullName evidence="1">Uncharacterized protein</fullName>
    </submittedName>
</protein>
<evidence type="ECO:0000313" key="2">
    <source>
        <dbReference type="Proteomes" id="UP000321617"/>
    </source>
</evidence>
<name>A0A562V2Z1_9ACTN</name>
<organism evidence="1 2">
    <name type="scientific">Stackebrandtia albiflava</name>
    <dbReference type="NCBI Taxonomy" id="406432"/>
    <lineage>
        <taxon>Bacteria</taxon>
        <taxon>Bacillati</taxon>
        <taxon>Actinomycetota</taxon>
        <taxon>Actinomycetes</taxon>
        <taxon>Glycomycetales</taxon>
        <taxon>Glycomycetaceae</taxon>
        <taxon>Stackebrandtia</taxon>
    </lineage>
</organism>
<gene>
    <name evidence="1" type="ORF">LX16_2980</name>
</gene>
<sequence length="129" mass="13703">MSEKPLIVDKGGLAEIAQGCLAIADKLHEARSVHGGRYLGQTWRTDTGPSTEPAEQLLGTAEYPHSGRLAGQRLAEHISRGEAAMTAASETLQALAAAVLEVKADFEAEDLAERMSTLAEELRIPGVPK</sequence>
<keyword evidence="2" id="KW-1185">Reference proteome</keyword>
<proteinExistence type="predicted"/>
<dbReference type="AlphaFoldDB" id="A0A562V2Z1"/>
<evidence type="ECO:0000313" key="1">
    <source>
        <dbReference type="EMBL" id="TWJ12225.1"/>
    </source>
</evidence>
<dbReference type="EMBL" id="VLLL01000006">
    <property type="protein sequence ID" value="TWJ12225.1"/>
    <property type="molecule type" value="Genomic_DNA"/>
</dbReference>
<comment type="caution">
    <text evidence="1">The sequence shown here is derived from an EMBL/GenBank/DDBJ whole genome shotgun (WGS) entry which is preliminary data.</text>
</comment>
<reference evidence="1 2" key="1">
    <citation type="journal article" date="2013" name="Stand. Genomic Sci.">
        <title>Genomic Encyclopedia of Type Strains, Phase I: The one thousand microbial genomes (KMG-I) project.</title>
        <authorList>
            <person name="Kyrpides N.C."/>
            <person name="Woyke T."/>
            <person name="Eisen J.A."/>
            <person name="Garrity G."/>
            <person name="Lilburn T.G."/>
            <person name="Beck B.J."/>
            <person name="Whitman W.B."/>
            <person name="Hugenholtz P."/>
            <person name="Klenk H.P."/>
        </authorList>
    </citation>
    <scope>NUCLEOTIDE SEQUENCE [LARGE SCALE GENOMIC DNA]</scope>
    <source>
        <strain evidence="1 2">DSM 45044</strain>
    </source>
</reference>
<accession>A0A562V2Z1</accession>